<protein>
    <submittedName>
        <fullName evidence="1">Uncharacterized protein</fullName>
    </submittedName>
</protein>
<name>A0A3M6QU20_9BURK</name>
<keyword evidence="2" id="KW-1185">Reference proteome</keyword>
<comment type="caution">
    <text evidence="1">The sequence shown here is derived from an EMBL/GenBank/DDBJ whole genome shotgun (WGS) entry which is preliminary data.</text>
</comment>
<evidence type="ECO:0000313" key="2">
    <source>
        <dbReference type="Proteomes" id="UP000278006"/>
    </source>
</evidence>
<gene>
    <name evidence="1" type="ORF">D8I35_08250</name>
</gene>
<reference evidence="1 2" key="1">
    <citation type="submission" date="2018-10" db="EMBL/GenBank/DDBJ databases">
        <title>Draft genome of Cortibacter populi DSM10536.</title>
        <authorList>
            <person name="Bernier A.-M."/>
            <person name="Bernard K."/>
        </authorList>
    </citation>
    <scope>NUCLEOTIDE SEQUENCE [LARGE SCALE GENOMIC DNA]</scope>
    <source>
        <strain evidence="1 2">DSM 105136</strain>
    </source>
</reference>
<evidence type="ECO:0000313" key="1">
    <source>
        <dbReference type="EMBL" id="RMX06506.1"/>
    </source>
</evidence>
<sequence>MTFERPFHPRDIIDHPAVQWQQRGPNHFVAVARGASLASFPLPLDVEYHLRVQSPTHLHADGTVALGFPQPCSVSAPFEFRRQAGPAAPGR</sequence>
<dbReference type="Proteomes" id="UP000278006">
    <property type="component" value="Unassembled WGS sequence"/>
</dbReference>
<organism evidence="1 2">
    <name type="scientific">Corticibacter populi</name>
    <dbReference type="NCBI Taxonomy" id="1550736"/>
    <lineage>
        <taxon>Bacteria</taxon>
        <taxon>Pseudomonadati</taxon>
        <taxon>Pseudomonadota</taxon>
        <taxon>Betaproteobacteria</taxon>
        <taxon>Burkholderiales</taxon>
        <taxon>Comamonadaceae</taxon>
        <taxon>Corticibacter</taxon>
    </lineage>
</organism>
<dbReference type="AlphaFoldDB" id="A0A3M6QU20"/>
<proteinExistence type="predicted"/>
<accession>A0A3M6QU20</accession>
<dbReference type="EMBL" id="RDQO01000002">
    <property type="protein sequence ID" value="RMX06506.1"/>
    <property type="molecule type" value="Genomic_DNA"/>
</dbReference>